<dbReference type="AlphaFoldDB" id="A0AAV5QNE8"/>
<feature type="transmembrane region" description="Helical" evidence="12">
    <location>
        <begin position="407"/>
        <end position="428"/>
    </location>
</feature>
<reference evidence="14 15" key="1">
    <citation type="journal article" date="2023" name="Elife">
        <title>Identification of key yeast species and microbe-microbe interactions impacting larval growth of Drosophila in the wild.</title>
        <authorList>
            <person name="Mure A."/>
            <person name="Sugiura Y."/>
            <person name="Maeda R."/>
            <person name="Honda K."/>
            <person name="Sakurai N."/>
            <person name="Takahashi Y."/>
            <person name="Watada M."/>
            <person name="Katoh T."/>
            <person name="Gotoh A."/>
            <person name="Gotoh Y."/>
            <person name="Taniguchi I."/>
            <person name="Nakamura K."/>
            <person name="Hayashi T."/>
            <person name="Katayama T."/>
            <person name="Uemura T."/>
            <person name="Hattori Y."/>
        </authorList>
    </citation>
    <scope>NUCLEOTIDE SEQUENCE [LARGE SCALE GENOMIC DNA]</scope>
    <source>
        <strain evidence="14 15">SC-9</strain>
    </source>
</reference>
<organism evidence="14 15">
    <name type="scientific">Saccharomycopsis crataegensis</name>
    <dbReference type="NCBI Taxonomy" id="43959"/>
    <lineage>
        <taxon>Eukaryota</taxon>
        <taxon>Fungi</taxon>
        <taxon>Dikarya</taxon>
        <taxon>Ascomycota</taxon>
        <taxon>Saccharomycotina</taxon>
        <taxon>Saccharomycetes</taxon>
        <taxon>Saccharomycopsidaceae</taxon>
        <taxon>Saccharomycopsis</taxon>
    </lineage>
</organism>
<keyword evidence="4 12" id="KW-0328">Glycosyltransferase</keyword>
<comment type="pathway">
    <text evidence="2">Protein modification; protein glycosylation.</text>
</comment>
<keyword evidence="5" id="KW-0808">Transferase</keyword>
<keyword evidence="8 12" id="KW-1133">Transmembrane helix</keyword>
<dbReference type="GO" id="GO:0006487">
    <property type="term" value="P:protein N-linked glycosylation"/>
    <property type="evidence" value="ECO:0007669"/>
    <property type="project" value="TreeGrafter"/>
</dbReference>
<dbReference type="GeneID" id="90074050"/>
<evidence type="ECO:0000256" key="8">
    <source>
        <dbReference type="ARBA" id="ARBA00022989"/>
    </source>
</evidence>
<keyword evidence="6 12" id="KW-0812">Transmembrane</keyword>
<dbReference type="Proteomes" id="UP001360560">
    <property type="component" value="Unassembled WGS sequence"/>
</dbReference>
<evidence type="ECO:0000256" key="7">
    <source>
        <dbReference type="ARBA" id="ARBA00022824"/>
    </source>
</evidence>
<feature type="transmembrane region" description="Helical" evidence="12">
    <location>
        <begin position="249"/>
        <end position="270"/>
    </location>
</feature>
<evidence type="ECO:0000256" key="4">
    <source>
        <dbReference type="ARBA" id="ARBA00022676"/>
    </source>
</evidence>
<evidence type="ECO:0000256" key="11">
    <source>
        <dbReference type="ARBA" id="ARBA00048899"/>
    </source>
</evidence>
<comment type="caution">
    <text evidence="14">The sequence shown here is derived from an EMBL/GenBank/DDBJ whole genome shotgun (WGS) entry which is preliminary data.</text>
</comment>
<dbReference type="Pfam" id="PF03901">
    <property type="entry name" value="Glyco_transf_22"/>
    <property type="match status" value="1"/>
</dbReference>
<evidence type="ECO:0000256" key="5">
    <source>
        <dbReference type="ARBA" id="ARBA00022679"/>
    </source>
</evidence>
<protein>
    <recommendedName>
        <fullName evidence="12">Mannosyltransferase</fullName>
        <ecNumber evidence="12">2.4.1.-</ecNumber>
    </recommendedName>
</protein>
<dbReference type="PANTHER" id="PTHR22760">
    <property type="entry name" value="GLYCOSYLTRANSFERASE"/>
    <property type="match status" value="1"/>
</dbReference>
<keyword evidence="7 12" id="KW-0256">Endoplasmic reticulum</keyword>
<comment type="catalytic activity">
    <reaction evidence="11">
        <text>an alpha-D-Man-(1-&gt;2)-alpha-D-Man-(1-&gt;2)-alpha-D-Man-(1-&gt;3)-[alpha-D-Man-(1-&gt;2)-alpha-D-Man-(1-&gt;3)-alpha-D-Man-(1-&gt;6)]-beta-D-Man-(1-&gt;4)-beta-D-GlcNAc-(1-&gt;4)-alpha-D-GlcNAc-diphospho-di-trans,poly-cis-dolichol + a di-trans,poly-cis-dolichyl beta-D-mannosyl phosphate = an alpha-D-Man-(1-&gt;2)-alpha-D-Man-(1-&gt;2)-alpha-D-Man-(1-&gt;3)-[alpha-D-Man-(1-&gt;2)-alpha-D-Man-(1-&gt;3)-[alpha-D-Man-(1-&gt;6)]-alpha-D-Man-(1-&gt;6)]-beta-D-Man-(1-&gt;4)-beta-D-GlcNAc-(1-&gt;4)-alpha-D-GlcNAc-diphospho-di-trans,poly-cis-dolichol + a di-trans,poly-cis-dolichyl phosphate + H(+)</text>
        <dbReference type="Rhea" id="RHEA:29535"/>
        <dbReference type="Rhea" id="RHEA-COMP:19498"/>
        <dbReference type="Rhea" id="RHEA-COMP:19501"/>
        <dbReference type="Rhea" id="RHEA-COMP:19518"/>
        <dbReference type="Rhea" id="RHEA-COMP:19519"/>
        <dbReference type="ChEBI" id="CHEBI:15378"/>
        <dbReference type="ChEBI" id="CHEBI:57683"/>
        <dbReference type="ChEBI" id="CHEBI:58211"/>
        <dbReference type="ChEBI" id="CHEBI:132517"/>
        <dbReference type="ChEBI" id="CHEBI:132519"/>
        <dbReference type="EC" id="2.4.1.260"/>
    </reaction>
    <physiologicalReaction direction="left-to-right" evidence="11">
        <dbReference type="Rhea" id="RHEA:29536"/>
    </physiologicalReaction>
</comment>
<feature type="signal peptide" evidence="13">
    <location>
        <begin position="1"/>
        <end position="22"/>
    </location>
</feature>
<feature type="transmembrane region" description="Helical" evidence="12">
    <location>
        <begin position="349"/>
        <end position="368"/>
    </location>
</feature>
<evidence type="ECO:0000256" key="13">
    <source>
        <dbReference type="SAM" id="SignalP"/>
    </source>
</evidence>
<dbReference type="EC" id="2.4.1.-" evidence="12"/>
<dbReference type="PANTHER" id="PTHR22760:SF1">
    <property type="entry name" value="DOL-P-MAN:MAN(7)GLCNAC(2)-PP-DOL ALPHA-1,6-MANNOSYLTRANSFERASE"/>
    <property type="match status" value="1"/>
</dbReference>
<comment type="similarity">
    <text evidence="3 12">Belongs to the glycosyltransferase 22 family.</text>
</comment>
<evidence type="ECO:0000256" key="1">
    <source>
        <dbReference type="ARBA" id="ARBA00004477"/>
    </source>
</evidence>
<keyword evidence="9 12" id="KW-0472">Membrane</keyword>
<feature type="transmembrane region" description="Helical" evidence="12">
    <location>
        <begin position="223"/>
        <end position="243"/>
    </location>
</feature>
<evidence type="ECO:0000256" key="12">
    <source>
        <dbReference type="RuleBase" id="RU363075"/>
    </source>
</evidence>
<feature type="transmembrane region" description="Helical" evidence="12">
    <location>
        <begin position="374"/>
        <end position="395"/>
    </location>
</feature>
<comment type="subcellular location">
    <subcellularLocation>
        <location evidence="1 12">Endoplasmic reticulum membrane</location>
        <topology evidence="1 12">Multi-pass membrane protein</topology>
    </subcellularLocation>
</comment>
<keyword evidence="13" id="KW-0732">Signal</keyword>
<evidence type="ECO:0000256" key="10">
    <source>
        <dbReference type="ARBA" id="ARBA00044721"/>
    </source>
</evidence>
<gene>
    <name evidence="14" type="ORF">DASC09_034000</name>
</gene>
<dbReference type="InterPro" id="IPR005599">
    <property type="entry name" value="GPI_mannosylTrfase"/>
</dbReference>
<feature type="chain" id="PRO_5043753047" description="Mannosyltransferase" evidence="13">
    <location>
        <begin position="23"/>
        <end position="614"/>
    </location>
</feature>
<feature type="transmembrane region" description="Helical" evidence="12">
    <location>
        <begin position="323"/>
        <end position="342"/>
    </location>
</feature>
<evidence type="ECO:0000313" key="15">
    <source>
        <dbReference type="Proteomes" id="UP001360560"/>
    </source>
</evidence>
<proteinExistence type="inferred from homology"/>
<dbReference type="EMBL" id="BTFZ01000011">
    <property type="protein sequence ID" value="GMM36075.1"/>
    <property type="molecule type" value="Genomic_DNA"/>
</dbReference>
<dbReference type="GO" id="GO:0052917">
    <property type="term" value="F:dol-P-Man:Man(7)GlcNAc(2)-PP-Dol alpha-1,6-mannosyltransferase activity"/>
    <property type="evidence" value="ECO:0007669"/>
    <property type="project" value="UniProtKB-EC"/>
</dbReference>
<feature type="transmembrane region" description="Helical" evidence="12">
    <location>
        <begin position="193"/>
        <end position="211"/>
    </location>
</feature>
<evidence type="ECO:0000256" key="2">
    <source>
        <dbReference type="ARBA" id="ARBA00004922"/>
    </source>
</evidence>
<evidence type="ECO:0000256" key="3">
    <source>
        <dbReference type="ARBA" id="ARBA00007063"/>
    </source>
</evidence>
<sequence>MAKLDFWDALLVGLISIHLVVSPFTKVEESFNTQAIYDFVNYGLDFSKFDHLEFPGAVYRTFVGSAVYGYITKFFKSYLITSDTPTQFDLQLLSRGLLGLVNGIAMIILRHAVIDTVEKVGNSKEFDISIFEVDSVVKDENTGEVIAEEVEEEVDVVEKTISEPKSAIGLYYALFQYSQFHIIYYSSRFLPNFIALPLTNIALSLVIKANYPLAFMILTFTGIVFRVEVLALAASLFFVSVLVFGRAPFWASVSASFFGVSIGGMVSFCVDSKIWKPTVDVSAFLMNPAIGIIPEISSFIFNVVEKNAEKWGVEPFSAYFTTYMRKLFVPPTVVSMALTGIYNDPTKSLHSITILGLTALLHILIMSFQPHKEWRFIIYDIPCITLVGAAGVAKFSRTSKASLFSKLAVLITLASCALSFVASGFMLYSSSMNYPGGVALQAFNDYIIERYESGSLPPNQNFVVHLDVLPKMTGATLFGELQPEFLASRNISITYDKTEDVSTLLSKWSEFDFLITDIYNRGPSISVADFSERTDNQLVTVSGAEWYQIATIDAFRGITPRPLIVDNGFRPQVAIMNLVKEVIAKKSLLPVKTFIDSGIYKAPAVYIYEKQQLM</sequence>
<evidence type="ECO:0000256" key="9">
    <source>
        <dbReference type="ARBA" id="ARBA00023136"/>
    </source>
</evidence>
<evidence type="ECO:0000313" key="14">
    <source>
        <dbReference type="EMBL" id="GMM36075.1"/>
    </source>
</evidence>
<dbReference type="GO" id="GO:0005789">
    <property type="term" value="C:endoplasmic reticulum membrane"/>
    <property type="evidence" value="ECO:0007669"/>
    <property type="project" value="UniProtKB-SubCell"/>
</dbReference>
<keyword evidence="15" id="KW-1185">Reference proteome</keyword>
<name>A0AAV5QNE8_9ASCO</name>
<accession>A0AAV5QNE8</accession>
<dbReference type="RefSeq" id="XP_064853071.1">
    <property type="nucleotide sequence ID" value="XM_064996999.1"/>
</dbReference>
<evidence type="ECO:0000256" key="6">
    <source>
        <dbReference type="ARBA" id="ARBA00022692"/>
    </source>
</evidence>
<comment type="function">
    <text evidence="10">Mannosyltransferase that operates in the biosynthetic pathway of dolichol-linked oligosaccharides, the glycan precursors employed in protein asparagine (N)-glycosylation. The assembly of dolichol-linked oligosaccharides begins on the cytosolic side of the endoplasmic reticulum membrane and finishes in its lumen. The sequential addition of sugars to dolichol pyrophosphate produces dolichol-linked oligosaccharides containing fourteen sugars, including two GlcNAcs, nine mannoses and three glucoses. Once assembled, the oligosaccharide is transferred from the lipid to nascent proteins by oligosaccharyltransferases. In the lumen of the endoplasmic reticulum, adds the eighth mannose residue in an alpha-1,6 linkage onto Man(7)GlcNAc(2)-PP-dolichol to produce Man(8)GlcNAc(2)-PP-dolichol.</text>
</comment>
<feature type="transmembrane region" description="Helical" evidence="12">
    <location>
        <begin position="282"/>
        <end position="303"/>
    </location>
</feature>